<evidence type="ECO:0000256" key="4">
    <source>
        <dbReference type="SAM" id="Phobius"/>
    </source>
</evidence>
<dbReference type="Gene3D" id="1.25.40.10">
    <property type="entry name" value="Tetratricopeptide repeat domain"/>
    <property type="match status" value="1"/>
</dbReference>
<accession>A0A8J5XJC3</accession>
<keyword evidence="2" id="KW-0802">TPR repeat</keyword>
<evidence type="ECO:0000256" key="2">
    <source>
        <dbReference type="ARBA" id="ARBA00022803"/>
    </source>
</evidence>
<evidence type="ECO:0000313" key="6">
    <source>
        <dbReference type="Proteomes" id="UP000751190"/>
    </source>
</evidence>
<dbReference type="AlphaFoldDB" id="A0A8J5XJC3"/>
<dbReference type="Proteomes" id="UP000751190">
    <property type="component" value="Unassembled WGS sequence"/>
</dbReference>
<feature type="region of interest" description="Disordered" evidence="3">
    <location>
        <begin position="215"/>
        <end position="266"/>
    </location>
</feature>
<evidence type="ECO:0000256" key="1">
    <source>
        <dbReference type="ARBA" id="ARBA00022737"/>
    </source>
</evidence>
<keyword evidence="4" id="KW-1133">Transmembrane helix</keyword>
<dbReference type="InterPro" id="IPR019734">
    <property type="entry name" value="TPR_rpt"/>
</dbReference>
<feature type="transmembrane region" description="Helical" evidence="4">
    <location>
        <begin position="129"/>
        <end position="148"/>
    </location>
</feature>
<dbReference type="PANTHER" id="PTHR22904:SF523">
    <property type="entry name" value="STRESS-INDUCED-PHOSPHOPROTEIN 1"/>
    <property type="match status" value="1"/>
</dbReference>
<reference evidence="5" key="1">
    <citation type="submission" date="2021-05" db="EMBL/GenBank/DDBJ databases">
        <title>The genome of the haptophyte Pavlova lutheri (Diacronema luteri, Pavlovales) - a model for lipid biosynthesis in eukaryotic algae.</title>
        <authorList>
            <person name="Hulatt C.J."/>
            <person name="Posewitz M.C."/>
        </authorList>
    </citation>
    <scope>NUCLEOTIDE SEQUENCE</scope>
    <source>
        <strain evidence="5">NIVA-4/92</strain>
    </source>
</reference>
<comment type="caution">
    <text evidence="5">The sequence shown here is derived from an EMBL/GenBank/DDBJ whole genome shotgun (WGS) entry which is preliminary data.</text>
</comment>
<dbReference type="SUPFAM" id="SSF48452">
    <property type="entry name" value="TPR-like"/>
    <property type="match status" value="1"/>
</dbReference>
<dbReference type="SMART" id="SM00028">
    <property type="entry name" value="TPR"/>
    <property type="match status" value="3"/>
</dbReference>
<name>A0A8J5XJC3_DIALT</name>
<sequence>MSERAEEAKQAGNGHLAAGEFVRALRSYTEAIELCQSRDHTLFSNRAFAFTKLGQYARAIVDADAAIQLAPTWSKGYFRRAEAFRLSGMPAQALQAYCVASRIDPSDEHLRACCINGATEVRRAARRGYAFVGVGLAIGLSVALALFLSESYAKGELSSSASLVLVALSLCTLGALGGAGARELYRHQLASRAAAPLTSNDAFVRLQFPDMRVPKSARTAAAGPEHAAEPGDDGAGARHRRTARPTNKYKAFRDRAHPTSRPPPLG</sequence>
<keyword evidence="6" id="KW-1185">Reference proteome</keyword>
<gene>
    <name evidence="5" type="ORF">KFE25_008667</name>
</gene>
<dbReference type="OrthoDB" id="2423701at2759"/>
<evidence type="ECO:0000256" key="3">
    <source>
        <dbReference type="SAM" id="MobiDB-lite"/>
    </source>
</evidence>
<proteinExistence type="predicted"/>
<dbReference type="GO" id="GO:0051879">
    <property type="term" value="F:Hsp90 protein binding"/>
    <property type="evidence" value="ECO:0007669"/>
    <property type="project" value="TreeGrafter"/>
</dbReference>
<keyword evidence="4" id="KW-0812">Transmembrane</keyword>
<evidence type="ECO:0000313" key="5">
    <source>
        <dbReference type="EMBL" id="KAG8470246.1"/>
    </source>
</evidence>
<keyword evidence="1" id="KW-0677">Repeat</keyword>
<dbReference type="EMBL" id="JAGTXO010000001">
    <property type="protein sequence ID" value="KAG8470246.1"/>
    <property type="molecule type" value="Genomic_DNA"/>
</dbReference>
<keyword evidence="4" id="KW-0472">Membrane</keyword>
<organism evidence="5 6">
    <name type="scientific">Diacronema lutheri</name>
    <name type="common">Unicellular marine alga</name>
    <name type="synonym">Monochrysis lutheri</name>
    <dbReference type="NCBI Taxonomy" id="2081491"/>
    <lineage>
        <taxon>Eukaryota</taxon>
        <taxon>Haptista</taxon>
        <taxon>Haptophyta</taxon>
        <taxon>Pavlovophyceae</taxon>
        <taxon>Pavlovales</taxon>
        <taxon>Pavlovaceae</taxon>
        <taxon>Diacronema</taxon>
    </lineage>
</organism>
<feature type="transmembrane region" description="Helical" evidence="4">
    <location>
        <begin position="160"/>
        <end position="181"/>
    </location>
</feature>
<dbReference type="PANTHER" id="PTHR22904">
    <property type="entry name" value="TPR REPEAT CONTAINING PROTEIN"/>
    <property type="match status" value="1"/>
</dbReference>
<protein>
    <submittedName>
        <fullName evidence="5">Uncharacterized protein</fullName>
    </submittedName>
</protein>
<dbReference type="InterPro" id="IPR011990">
    <property type="entry name" value="TPR-like_helical_dom_sf"/>
</dbReference>